<evidence type="ECO:0000313" key="2">
    <source>
        <dbReference type="Proteomes" id="UP000248764"/>
    </source>
</evidence>
<dbReference type="RefSeq" id="WP_111256893.1">
    <property type="nucleotide sequence ID" value="NZ_POTW01000065.1"/>
</dbReference>
<comment type="caution">
    <text evidence="1">The sequence shown here is derived from an EMBL/GenBank/DDBJ whole genome shotgun (WGS) entry which is preliminary data.</text>
</comment>
<evidence type="ECO:0008006" key="3">
    <source>
        <dbReference type="Google" id="ProtNLM"/>
    </source>
</evidence>
<gene>
    <name evidence="1" type="ORF">C1I92_22505</name>
</gene>
<organism evidence="1 2">
    <name type="scientific">Jiangella anatolica</name>
    <dbReference type="NCBI Taxonomy" id="2670374"/>
    <lineage>
        <taxon>Bacteria</taxon>
        <taxon>Bacillati</taxon>
        <taxon>Actinomycetota</taxon>
        <taxon>Actinomycetes</taxon>
        <taxon>Jiangellales</taxon>
        <taxon>Jiangellaceae</taxon>
        <taxon>Jiangella</taxon>
    </lineage>
</organism>
<name>A0A2W2BZP3_9ACTN</name>
<protein>
    <recommendedName>
        <fullName evidence="3">Nucleotidyltransferase domain-containing protein</fullName>
    </recommendedName>
</protein>
<accession>A0A2W2BZP3</accession>
<proteinExistence type="predicted"/>
<dbReference type="EMBL" id="POTW01000065">
    <property type="protein sequence ID" value="PZF81147.1"/>
    <property type="molecule type" value="Genomic_DNA"/>
</dbReference>
<sequence length="256" mass="26192">MFTPDERAAVRDALIAAARADDRIGGAAITGSAAAGAEDGWSDVDLAFGLADGADQAVVIADWTAVMYAEHGAVAHLDVPRGATIYRVFLLASTLQVDIAFAPAAEFGAIAPTFRLLFGAAREVPLATAPAAAGLAGMGWLYALHARSSIERGHGWQALHMIDGLREQVIALACLRHGLPAHQGRGVDRLPAAVTGPLLGSLVGALDDATLRRAFAAGVEALLAEALHVDPDLAGRLAGPLRAMTGGSAAAGEELQ</sequence>
<reference evidence="1 2" key="1">
    <citation type="submission" date="2018-01" db="EMBL/GenBank/DDBJ databases">
        <title>Draft genome sequence of Jiangella sp. GTF31.</title>
        <authorList>
            <person name="Sahin N."/>
            <person name="Ay H."/>
            <person name="Saygin H."/>
        </authorList>
    </citation>
    <scope>NUCLEOTIDE SEQUENCE [LARGE SCALE GENOMIC DNA]</scope>
    <source>
        <strain evidence="1 2">GTF31</strain>
    </source>
</reference>
<dbReference type="Gene3D" id="3.30.460.10">
    <property type="entry name" value="Beta Polymerase, domain 2"/>
    <property type="match status" value="1"/>
</dbReference>
<dbReference type="AlphaFoldDB" id="A0A2W2BZP3"/>
<dbReference type="InterPro" id="IPR043519">
    <property type="entry name" value="NT_sf"/>
</dbReference>
<evidence type="ECO:0000313" key="1">
    <source>
        <dbReference type="EMBL" id="PZF81147.1"/>
    </source>
</evidence>
<dbReference type="Proteomes" id="UP000248764">
    <property type="component" value="Unassembled WGS sequence"/>
</dbReference>
<keyword evidence="2" id="KW-1185">Reference proteome</keyword>